<comment type="caution">
    <text evidence="2">The sequence shown here is derived from an EMBL/GenBank/DDBJ whole genome shotgun (WGS) entry which is preliminary data.</text>
</comment>
<proteinExistence type="predicted"/>
<dbReference type="Proteomes" id="UP000258309">
    <property type="component" value="Unassembled WGS sequence"/>
</dbReference>
<protein>
    <submittedName>
        <fullName evidence="2">Uncharacterized protein</fullName>
    </submittedName>
</protein>
<feature type="non-terminal residue" evidence="2">
    <location>
        <position position="1"/>
    </location>
</feature>
<feature type="compositionally biased region" description="Polar residues" evidence="1">
    <location>
        <begin position="344"/>
        <end position="356"/>
    </location>
</feature>
<evidence type="ECO:0000313" key="3">
    <source>
        <dbReference type="Proteomes" id="UP000258309"/>
    </source>
</evidence>
<gene>
    <name evidence="2" type="ORF">B7463_g6192</name>
</gene>
<name>A0A3E2H9S8_SCYLI</name>
<dbReference type="AlphaFoldDB" id="A0A3E2H9S8"/>
<dbReference type="EMBL" id="NCSJ02000108">
    <property type="protein sequence ID" value="RFU30130.1"/>
    <property type="molecule type" value="Genomic_DNA"/>
</dbReference>
<evidence type="ECO:0000313" key="2">
    <source>
        <dbReference type="EMBL" id="RFU30130.1"/>
    </source>
</evidence>
<keyword evidence="3" id="KW-1185">Reference proteome</keyword>
<sequence length="442" mass="49108">MRSTLACYLCSSGKKRCTPTSDDHTGPCNRCAGGIARDEGSISKSPPFWDSNDSFRIPPTGLNHNSVNVLEVYFTWQSKQSTKYNIEIQGSLTCENPTVVTQFDNIVCRDFSPEFELRDTSNCPLISQACLAQSYLHLLFSVEKINDQSQYPHNYNLTWALTGFILSRLGTLIHAVLEPARMGEISESCWLALIILHSEVRRIKRIKYRNSKRATPLPLLVDEDIAKVLRDRIGMLRKELRMRLQNGCGNVKNWATSLECPRRQLTQEGQSIATTGLYISLILQGTGPVANESDPHGPFLQMQPSISGNSISPMRWSNSSYINMELPHRSSPFNMPLPSDIHHTTTSSSQNYPQGISSLVPKLNVAEWSSHPSSSTIANGGATESQVQSTFSDPFIHGTALEQSGAADHISTWGSNHSYTLLPTGSFMPGSSQFPRHRSEQF</sequence>
<evidence type="ECO:0000256" key="1">
    <source>
        <dbReference type="SAM" id="MobiDB-lite"/>
    </source>
</evidence>
<organism evidence="2 3">
    <name type="scientific">Scytalidium lignicola</name>
    <name type="common">Hyphomycete</name>
    <dbReference type="NCBI Taxonomy" id="5539"/>
    <lineage>
        <taxon>Eukaryota</taxon>
        <taxon>Fungi</taxon>
        <taxon>Dikarya</taxon>
        <taxon>Ascomycota</taxon>
        <taxon>Pezizomycotina</taxon>
        <taxon>Leotiomycetes</taxon>
        <taxon>Leotiomycetes incertae sedis</taxon>
        <taxon>Scytalidium</taxon>
    </lineage>
</organism>
<reference evidence="2 3" key="1">
    <citation type="submission" date="2018-05" db="EMBL/GenBank/DDBJ databases">
        <title>Draft genome sequence of Scytalidium lignicola DSM 105466, a ubiquitous saprotrophic fungus.</title>
        <authorList>
            <person name="Buettner E."/>
            <person name="Gebauer A.M."/>
            <person name="Hofrichter M."/>
            <person name="Liers C."/>
            <person name="Kellner H."/>
        </authorList>
    </citation>
    <scope>NUCLEOTIDE SEQUENCE [LARGE SCALE GENOMIC DNA]</scope>
    <source>
        <strain evidence="2 3">DSM 105466</strain>
    </source>
</reference>
<feature type="region of interest" description="Disordered" evidence="1">
    <location>
        <begin position="334"/>
        <end position="356"/>
    </location>
</feature>
<accession>A0A3E2H9S8</accession>
<dbReference type="OrthoDB" id="10551206at2759"/>
<feature type="non-terminal residue" evidence="2">
    <location>
        <position position="442"/>
    </location>
</feature>